<evidence type="ECO:0000313" key="12">
    <source>
        <dbReference type="EMBL" id="RBP68336.1"/>
    </source>
</evidence>
<keyword evidence="13" id="KW-1185">Reference proteome</keyword>
<organism evidence="12 13">
    <name type="scientific">Alkalibaculum bacchi</name>
    <dbReference type="NCBI Taxonomy" id="645887"/>
    <lineage>
        <taxon>Bacteria</taxon>
        <taxon>Bacillati</taxon>
        <taxon>Bacillota</taxon>
        <taxon>Clostridia</taxon>
        <taxon>Eubacteriales</taxon>
        <taxon>Eubacteriaceae</taxon>
        <taxon>Alkalibaculum</taxon>
    </lineage>
</organism>
<evidence type="ECO:0000256" key="5">
    <source>
        <dbReference type="ARBA" id="ARBA00023125"/>
    </source>
</evidence>
<keyword evidence="2 8" id="KW-0597">Phosphoprotein</keyword>
<dbReference type="SUPFAM" id="SSF46894">
    <property type="entry name" value="C-terminal effector domain of the bipartite response regulators"/>
    <property type="match status" value="1"/>
</dbReference>
<evidence type="ECO:0000256" key="6">
    <source>
        <dbReference type="ARBA" id="ARBA00023163"/>
    </source>
</evidence>
<dbReference type="InterPro" id="IPR039420">
    <property type="entry name" value="WalR-like"/>
</dbReference>
<dbReference type="SMART" id="SM00448">
    <property type="entry name" value="REC"/>
    <property type="match status" value="1"/>
</dbReference>
<keyword evidence="3" id="KW-0902">Two-component regulatory system</keyword>
<dbReference type="CDD" id="cd00383">
    <property type="entry name" value="trans_reg_C"/>
    <property type="match status" value="1"/>
</dbReference>
<dbReference type="InterPro" id="IPR011006">
    <property type="entry name" value="CheY-like_superfamily"/>
</dbReference>
<keyword evidence="5 9" id="KW-0238">DNA-binding</keyword>
<dbReference type="SUPFAM" id="SSF52172">
    <property type="entry name" value="CheY-like"/>
    <property type="match status" value="1"/>
</dbReference>
<evidence type="ECO:0000256" key="7">
    <source>
        <dbReference type="ARBA" id="ARBA00024867"/>
    </source>
</evidence>
<dbReference type="Pfam" id="PF00486">
    <property type="entry name" value="Trans_reg_C"/>
    <property type="match status" value="1"/>
</dbReference>
<evidence type="ECO:0000313" key="13">
    <source>
        <dbReference type="Proteomes" id="UP000253490"/>
    </source>
</evidence>
<dbReference type="SMART" id="SM00862">
    <property type="entry name" value="Trans_reg_C"/>
    <property type="match status" value="1"/>
</dbReference>
<evidence type="ECO:0000256" key="4">
    <source>
        <dbReference type="ARBA" id="ARBA00023015"/>
    </source>
</evidence>
<feature type="DNA-binding region" description="OmpR/PhoB-type" evidence="9">
    <location>
        <begin position="130"/>
        <end position="229"/>
    </location>
</feature>
<dbReference type="InterPro" id="IPR036388">
    <property type="entry name" value="WH-like_DNA-bd_sf"/>
</dbReference>
<dbReference type="FunFam" id="1.10.10.10:FF:000018">
    <property type="entry name" value="DNA-binding response regulator ResD"/>
    <property type="match status" value="1"/>
</dbReference>
<dbReference type="OrthoDB" id="9802426at2"/>
<evidence type="ECO:0000259" key="11">
    <source>
        <dbReference type="PROSITE" id="PS51755"/>
    </source>
</evidence>
<evidence type="ECO:0000256" key="9">
    <source>
        <dbReference type="PROSITE-ProRule" id="PRU01091"/>
    </source>
</evidence>
<dbReference type="GO" id="GO:0000156">
    <property type="term" value="F:phosphorelay response regulator activity"/>
    <property type="evidence" value="ECO:0007669"/>
    <property type="project" value="TreeGrafter"/>
</dbReference>
<dbReference type="GO" id="GO:0005829">
    <property type="term" value="C:cytosol"/>
    <property type="evidence" value="ECO:0007669"/>
    <property type="project" value="TreeGrafter"/>
</dbReference>
<dbReference type="Pfam" id="PF00072">
    <property type="entry name" value="Response_reg"/>
    <property type="match status" value="1"/>
</dbReference>
<dbReference type="GO" id="GO:0006355">
    <property type="term" value="P:regulation of DNA-templated transcription"/>
    <property type="evidence" value="ECO:0007669"/>
    <property type="project" value="InterPro"/>
</dbReference>
<evidence type="ECO:0000256" key="8">
    <source>
        <dbReference type="PROSITE-ProRule" id="PRU00169"/>
    </source>
</evidence>
<protein>
    <recommendedName>
        <fullName evidence="1">Stage 0 sporulation protein A homolog</fullName>
    </recommendedName>
</protein>
<sequence>MDKILVVEDERNIFELIKFNLENNGYEVIGVDDGALAIDTILSERPKLVVLDLMLPNKDGMSICREVRETAEIKKTPIIILTAKETEFDKVLGLELGADDYITKPFSVKELIARVKALLRRSVNSEEETSNIVRFGDIELHQDAFRAYKGGKQVALTLKEYELLLLLAKNRGKVLNRNFLLDTIWGYDYIGETRTVDVHIRHIRQKIEDDPSNPKYIETVRGVGYRFKA</sequence>
<gene>
    <name evidence="12" type="ORF">DES36_10398</name>
</gene>
<feature type="modified residue" description="4-aspartylphosphate" evidence="8">
    <location>
        <position position="52"/>
    </location>
</feature>
<evidence type="ECO:0000259" key="10">
    <source>
        <dbReference type="PROSITE" id="PS50110"/>
    </source>
</evidence>
<comment type="caution">
    <text evidence="12">The sequence shown here is derived from an EMBL/GenBank/DDBJ whole genome shotgun (WGS) entry which is preliminary data.</text>
</comment>
<dbReference type="PANTHER" id="PTHR48111:SF73">
    <property type="entry name" value="ALKALINE PHOSPHATASE SYNTHESIS TRANSCRIPTIONAL REGULATORY PROTEIN PHOP"/>
    <property type="match status" value="1"/>
</dbReference>
<evidence type="ECO:0000256" key="2">
    <source>
        <dbReference type="ARBA" id="ARBA00022553"/>
    </source>
</evidence>
<dbReference type="InterPro" id="IPR016032">
    <property type="entry name" value="Sig_transdc_resp-reg_C-effctor"/>
</dbReference>
<comment type="function">
    <text evidence="7">May play the central regulatory role in sporulation. It may be an element of the effector pathway responsible for the activation of sporulation genes in response to nutritional stress. Spo0A may act in concert with spo0H (a sigma factor) to control the expression of some genes that are critical to the sporulation process.</text>
</comment>
<dbReference type="PANTHER" id="PTHR48111">
    <property type="entry name" value="REGULATOR OF RPOS"/>
    <property type="match status" value="1"/>
</dbReference>
<reference evidence="12 13" key="1">
    <citation type="submission" date="2018-06" db="EMBL/GenBank/DDBJ databases">
        <title>Genomic Encyclopedia of Type Strains, Phase IV (KMG-IV): sequencing the most valuable type-strain genomes for metagenomic binning, comparative biology and taxonomic classification.</title>
        <authorList>
            <person name="Goeker M."/>
        </authorList>
    </citation>
    <scope>NUCLEOTIDE SEQUENCE [LARGE SCALE GENOMIC DNA]</scope>
    <source>
        <strain evidence="12 13">DSM 22112</strain>
    </source>
</reference>
<dbReference type="Gene3D" id="3.40.50.2300">
    <property type="match status" value="1"/>
</dbReference>
<evidence type="ECO:0000256" key="3">
    <source>
        <dbReference type="ARBA" id="ARBA00023012"/>
    </source>
</evidence>
<dbReference type="FunFam" id="3.40.50.2300:FF:000001">
    <property type="entry name" value="DNA-binding response regulator PhoB"/>
    <property type="match status" value="1"/>
</dbReference>
<dbReference type="Gene3D" id="6.10.250.690">
    <property type="match status" value="1"/>
</dbReference>
<accession>A0A366IC43</accession>
<dbReference type="Gene3D" id="1.10.10.10">
    <property type="entry name" value="Winged helix-like DNA-binding domain superfamily/Winged helix DNA-binding domain"/>
    <property type="match status" value="1"/>
</dbReference>
<dbReference type="PROSITE" id="PS51755">
    <property type="entry name" value="OMPR_PHOB"/>
    <property type="match status" value="1"/>
</dbReference>
<dbReference type="GO" id="GO:0000976">
    <property type="term" value="F:transcription cis-regulatory region binding"/>
    <property type="evidence" value="ECO:0007669"/>
    <property type="project" value="TreeGrafter"/>
</dbReference>
<proteinExistence type="predicted"/>
<keyword evidence="4" id="KW-0805">Transcription regulation</keyword>
<feature type="domain" description="OmpR/PhoB-type" evidence="11">
    <location>
        <begin position="130"/>
        <end position="229"/>
    </location>
</feature>
<dbReference type="InterPro" id="IPR001789">
    <property type="entry name" value="Sig_transdc_resp-reg_receiver"/>
</dbReference>
<dbReference type="InterPro" id="IPR001867">
    <property type="entry name" value="OmpR/PhoB-type_DNA-bd"/>
</dbReference>
<keyword evidence="6" id="KW-0804">Transcription</keyword>
<dbReference type="PROSITE" id="PS50110">
    <property type="entry name" value="RESPONSE_REGULATORY"/>
    <property type="match status" value="1"/>
</dbReference>
<dbReference type="EMBL" id="QNRX01000003">
    <property type="protein sequence ID" value="RBP68336.1"/>
    <property type="molecule type" value="Genomic_DNA"/>
</dbReference>
<name>A0A366IC43_9FIRM</name>
<dbReference type="Proteomes" id="UP000253490">
    <property type="component" value="Unassembled WGS sequence"/>
</dbReference>
<dbReference type="RefSeq" id="WP_113919766.1">
    <property type="nucleotide sequence ID" value="NZ_QNRX01000003.1"/>
</dbReference>
<evidence type="ECO:0000256" key="1">
    <source>
        <dbReference type="ARBA" id="ARBA00018672"/>
    </source>
</evidence>
<dbReference type="AlphaFoldDB" id="A0A366IC43"/>
<feature type="domain" description="Response regulatory" evidence="10">
    <location>
        <begin position="3"/>
        <end position="119"/>
    </location>
</feature>
<dbReference type="GO" id="GO:0032993">
    <property type="term" value="C:protein-DNA complex"/>
    <property type="evidence" value="ECO:0007669"/>
    <property type="project" value="TreeGrafter"/>
</dbReference>